<dbReference type="InterPro" id="IPR011009">
    <property type="entry name" value="Kinase-like_dom_sf"/>
</dbReference>
<evidence type="ECO:0000313" key="4">
    <source>
        <dbReference type="Proteomes" id="UP001218218"/>
    </source>
</evidence>
<evidence type="ECO:0000256" key="1">
    <source>
        <dbReference type="SAM" id="MobiDB-lite"/>
    </source>
</evidence>
<dbReference type="Pfam" id="PF17667">
    <property type="entry name" value="Pkinase_fungal"/>
    <property type="match status" value="1"/>
</dbReference>
<accession>A0AAD7EM35</accession>
<dbReference type="EMBL" id="JARIHO010000033">
    <property type="protein sequence ID" value="KAJ7334153.1"/>
    <property type="molecule type" value="Genomic_DNA"/>
</dbReference>
<dbReference type="PROSITE" id="PS00109">
    <property type="entry name" value="PROTEIN_KINASE_TYR"/>
    <property type="match status" value="1"/>
</dbReference>
<protein>
    <recommendedName>
        <fullName evidence="2">Fungal-type protein kinase domain-containing protein</fullName>
    </recommendedName>
</protein>
<dbReference type="InterPro" id="IPR008266">
    <property type="entry name" value="Tyr_kinase_AS"/>
</dbReference>
<dbReference type="GO" id="GO:0004672">
    <property type="term" value="F:protein kinase activity"/>
    <property type="evidence" value="ECO:0007669"/>
    <property type="project" value="InterPro"/>
</dbReference>
<dbReference type="Gene3D" id="1.10.510.10">
    <property type="entry name" value="Transferase(Phosphotransferase) domain 1"/>
    <property type="match status" value="1"/>
</dbReference>
<dbReference type="InterPro" id="IPR040976">
    <property type="entry name" value="Pkinase_fungal"/>
</dbReference>
<comment type="caution">
    <text evidence="3">The sequence shown here is derived from an EMBL/GenBank/DDBJ whole genome shotgun (WGS) entry which is preliminary data.</text>
</comment>
<dbReference type="AlphaFoldDB" id="A0AAD7EM35"/>
<gene>
    <name evidence="3" type="ORF">DFH08DRAFT_965896</name>
</gene>
<feature type="compositionally biased region" description="Low complexity" evidence="1">
    <location>
        <begin position="357"/>
        <end position="376"/>
    </location>
</feature>
<evidence type="ECO:0000313" key="3">
    <source>
        <dbReference type="EMBL" id="KAJ7334153.1"/>
    </source>
</evidence>
<feature type="compositionally biased region" description="Polar residues" evidence="1">
    <location>
        <begin position="344"/>
        <end position="356"/>
    </location>
</feature>
<dbReference type="SUPFAM" id="SSF56112">
    <property type="entry name" value="Protein kinase-like (PK-like)"/>
    <property type="match status" value="1"/>
</dbReference>
<feature type="region of interest" description="Disordered" evidence="1">
    <location>
        <begin position="338"/>
        <end position="382"/>
    </location>
</feature>
<keyword evidence="4" id="KW-1185">Reference proteome</keyword>
<feature type="domain" description="Fungal-type protein kinase" evidence="2">
    <location>
        <begin position="535"/>
        <end position="709"/>
    </location>
</feature>
<name>A0AAD7EM35_9AGAR</name>
<evidence type="ECO:0000259" key="2">
    <source>
        <dbReference type="Pfam" id="PF17667"/>
    </source>
</evidence>
<dbReference type="Proteomes" id="UP001218218">
    <property type="component" value="Unassembled WGS sequence"/>
</dbReference>
<reference evidence="3" key="1">
    <citation type="submission" date="2023-03" db="EMBL/GenBank/DDBJ databases">
        <title>Massive genome expansion in bonnet fungi (Mycena s.s.) driven by repeated elements and novel gene families across ecological guilds.</title>
        <authorList>
            <consortium name="Lawrence Berkeley National Laboratory"/>
            <person name="Harder C.B."/>
            <person name="Miyauchi S."/>
            <person name="Viragh M."/>
            <person name="Kuo A."/>
            <person name="Thoen E."/>
            <person name="Andreopoulos B."/>
            <person name="Lu D."/>
            <person name="Skrede I."/>
            <person name="Drula E."/>
            <person name="Henrissat B."/>
            <person name="Morin E."/>
            <person name="Kohler A."/>
            <person name="Barry K."/>
            <person name="LaButti K."/>
            <person name="Morin E."/>
            <person name="Salamov A."/>
            <person name="Lipzen A."/>
            <person name="Mereny Z."/>
            <person name="Hegedus B."/>
            <person name="Baldrian P."/>
            <person name="Stursova M."/>
            <person name="Weitz H."/>
            <person name="Taylor A."/>
            <person name="Grigoriev I.V."/>
            <person name="Nagy L.G."/>
            <person name="Martin F."/>
            <person name="Kauserud H."/>
        </authorList>
    </citation>
    <scope>NUCLEOTIDE SEQUENCE</scope>
    <source>
        <strain evidence="3">CBHHK002</strain>
    </source>
</reference>
<proteinExistence type="predicted"/>
<sequence>MGLTKVPRAHIDLHLAQELHDRRSKSGDLVEALFGSLVNLHDANNILQELLQTDVLTAETQTDDTWKKVLSKEYQTACEHAEEYRWKWTMPVAVSEEGVAMFLNVVAIAAYAAAVQLGQANAPPCLWFITLPNPHAPVPLSHESATQDCRPDVVAVKSDMFHKAPTKENDTDAQPRFFQVLSCPFAYIRKHYPAILKQGKASDPHHNAIATFIKWFNEQAHRDHLDLWRFCWPELRLTAEGKLKKLHNAMLQELVYMRQHRRTQPWMRSVIGLAVTTDTIAVLRADTLGVEQCVFARESSRGVLDSICLCLGLVLLNGVQRGRHKAFQLAAVKTLGPPHVRSKVAQQPTSAPSRMKTTQPGTPTRAPRTRSTTQPAKGATPAPVSVAADVEYTHRTVRFIMLDGGDKIHYPKNFDIACIRYYVHYLVQDDGSLVGRCLRIFCVSREDEGTDAKTARFIRPYALKIYYADHGSECYRDDLIGEARREEVKNVLLPTWEWHYGDTLSMHSFGSDVLLQYTNGNAVVPNVVSNREEVFVQSDLKRVLVQCSGRKEFAKAFIDYTKAIASLEKKKLVHRDLSIGNVLLKGEPECPVEFWSEAAASAKAILNVNVTFTQRTRNIEEGGLLHDMDMAGHVHSPPPPTASNAGMATDLLGQFRALKLKSGPEAKELTGPLRGFRTGTPPFMAIELLKEGPPHLVVYDLHSLSFVMILFLWTYERFSDVRFPRQVPTKGRPWPHNVMQWANHPVDSTLVELAAQKAAFFSNSKKLSRTIYDTLKSDWWEQGDYVVFFAAMYKVLWARIEGHKPPKYTDWKDTTSAELKAALEKVLAEWEAAEGTPM</sequence>
<organism evidence="3 4">
    <name type="scientific">Mycena albidolilacea</name>
    <dbReference type="NCBI Taxonomy" id="1033008"/>
    <lineage>
        <taxon>Eukaryota</taxon>
        <taxon>Fungi</taxon>
        <taxon>Dikarya</taxon>
        <taxon>Basidiomycota</taxon>
        <taxon>Agaricomycotina</taxon>
        <taxon>Agaricomycetes</taxon>
        <taxon>Agaricomycetidae</taxon>
        <taxon>Agaricales</taxon>
        <taxon>Marasmiineae</taxon>
        <taxon>Mycenaceae</taxon>
        <taxon>Mycena</taxon>
    </lineage>
</organism>